<evidence type="ECO:0000256" key="4">
    <source>
        <dbReference type="ARBA" id="ARBA00022475"/>
    </source>
</evidence>
<feature type="transmembrane region" description="Helical" evidence="11">
    <location>
        <begin position="6"/>
        <end position="23"/>
    </location>
</feature>
<evidence type="ECO:0000256" key="5">
    <source>
        <dbReference type="ARBA" id="ARBA00022692"/>
    </source>
</evidence>
<dbReference type="Pfam" id="PF02699">
    <property type="entry name" value="YajC"/>
    <property type="match status" value="1"/>
</dbReference>
<evidence type="ECO:0000256" key="8">
    <source>
        <dbReference type="ARBA" id="ARBA00023010"/>
    </source>
</evidence>
<name>A0A410PVJ2_9FIRM</name>
<dbReference type="EMBL" id="CP035281">
    <property type="protein sequence ID" value="QAT42886.1"/>
    <property type="molecule type" value="Genomic_DNA"/>
</dbReference>
<dbReference type="AlphaFoldDB" id="A0A410PVJ2"/>
<evidence type="ECO:0000313" key="12">
    <source>
        <dbReference type="EMBL" id="QAT42886.1"/>
    </source>
</evidence>
<proteinExistence type="inferred from homology"/>
<protein>
    <submittedName>
        <fullName evidence="12">Preprotein translocase subunit YajC</fullName>
    </submittedName>
</protein>
<evidence type="ECO:0000256" key="11">
    <source>
        <dbReference type="SAM" id="Phobius"/>
    </source>
</evidence>
<gene>
    <name evidence="12" type="primary">yajC</name>
    <name evidence="12" type="ORF">EQM06_06345</name>
</gene>
<comment type="similarity">
    <text evidence="2">Belongs to the YajC family.</text>
</comment>
<evidence type="ECO:0000256" key="3">
    <source>
        <dbReference type="ARBA" id="ARBA00022448"/>
    </source>
</evidence>
<organism evidence="12 13">
    <name type="scientific">Aminipila luticellarii</name>
    <dbReference type="NCBI Taxonomy" id="2507160"/>
    <lineage>
        <taxon>Bacteria</taxon>
        <taxon>Bacillati</taxon>
        <taxon>Bacillota</taxon>
        <taxon>Clostridia</taxon>
        <taxon>Peptostreptococcales</taxon>
        <taxon>Anaerovoracaceae</taxon>
        <taxon>Aminipila</taxon>
    </lineage>
</organism>
<dbReference type="PRINTS" id="PR01853">
    <property type="entry name" value="YAJCTRNLCASE"/>
</dbReference>
<feature type="compositionally biased region" description="Basic and acidic residues" evidence="10">
    <location>
        <begin position="120"/>
        <end position="136"/>
    </location>
</feature>
<dbReference type="NCBIfam" id="TIGR00739">
    <property type="entry name" value="yajC"/>
    <property type="match status" value="1"/>
</dbReference>
<keyword evidence="13" id="KW-1185">Reference proteome</keyword>
<dbReference type="RefSeq" id="WP_128745535.1">
    <property type="nucleotide sequence ID" value="NZ_CP035281.1"/>
</dbReference>
<feature type="region of interest" description="Disordered" evidence="10">
    <location>
        <begin position="86"/>
        <end position="149"/>
    </location>
</feature>
<keyword evidence="6" id="KW-0653">Protein transport</keyword>
<evidence type="ECO:0000256" key="10">
    <source>
        <dbReference type="SAM" id="MobiDB-lite"/>
    </source>
</evidence>
<dbReference type="InterPro" id="IPR003849">
    <property type="entry name" value="Preprotein_translocase_YajC"/>
</dbReference>
<dbReference type="PANTHER" id="PTHR33909:SF1">
    <property type="entry name" value="SEC TRANSLOCON ACCESSORY COMPLEX SUBUNIT YAJC"/>
    <property type="match status" value="1"/>
</dbReference>
<dbReference type="PANTHER" id="PTHR33909">
    <property type="entry name" value="SEC TRANSLOCON ACCESSORY COMPLEX SUBUNIT YAJC"/>
    <property type="match status" value="1"/>
</dbReference>
<accession>A0A410PVJ2</accession>
<dbReference type="SMART" id="SM01323">
    <property type="entry name" value="YajC"/>
    <property type="match status" value="1"/>
</dbReference>
<reference evidence="12 13" key="1">
    <citation type="submission" date="2019-01" db="EMBL/GenBank/DDBJ databases">
        <title>Draft genomes of a novel of Aminipila strains.</title>
        <authorList>
            <person name="Ma S."/>
        </authorList>
    </citation>
    <scope>NUCLEOTIDE SEQUENCE [LARGE SCALE GENOMIC DNA]</scope>
    <source>
        <strain evidence="13">JN-39</strain>
    </source>
</reference>
<keyword evidence="7 11" id="KW-1133">Transmembrane helix</keyword>
<comment type="subcellular location">
    <subcellularLocation>
        <location evidence="1">Cell membrane</location>
        <topology evidence="1">Single-pass membrane protein</topology>
    </subcellularLocation>
</comment>
<evidence type="ECO:0000256" key="9">
    <source>
        <dbReference type="ARBA" id="ARBA00023136"/>
    </source>
</evidence>
<keyword evidence="8" id="KW-0811">Translocation</keyword>
<keyword evidence="4" id="KW-1003">Cell membrane</keyword>
<dbReference type="OrthoDB" id="9800132at2"/>
<evidence type="ECO:0000256" key="1">
    <source>
        <dbReference type="ARBA" id="ARBA00004162"/>
    </source>
</evidence>
<sequence>MGSLYQNLLPLVLLIVIMYFLLIRPQKKKEKAINEMRNGIKAGDEIITIGGLCGKVVKVKEETIVIQVGAEKLKFEMMKWSVSKVISSNSDSKASSKKAKPVEESQEASKKSLPKKLKKTVAEEEKPVPVEEEKVITENVPAEQEAEEK</sequence>
<dbReference type="KEGG" id="amij:EQM06_06345"/>
<dbReference type="GO" id="GO:0015031">
    <property type="term" value="P:protein transport"/>
    <property type="evidence" value="ECO:0007669"/>
    <property type="project" value="UniProtKB-KW"/>
</dbReference>
<evidence type="ECO:0000256" key="6">
    <source>
        <dbReference type="ARBA" id="ARBA00022927"/>
    </source>
</evidence>
<evidence type="ECO:0000313" key="13">
    <source>
        <dbReference type="Proteomes" id="UP000287601"/>
    </source>
</evidence>
<keyword evidence="3" id="KW-0813">Transport</keyword>
<keyword evidence="9 11" id="KW-0472">Membrane</keyword>
<feature type="compositionally biased region" description="Basic and acidic residues" evidence="10">
    <location>
        <begin position="100"/>
        <end position="110"/>
    </location>
</feature>
<keyword evidence="5 11" id="KW-0812">Transmembrane</keyword>
<dbReference type="Proteomes" id="UP000287601">
    <property type="component" value="Chromosome"/>
</dbReference>
<dbReference type="GO" id="GO:0005886">
    <property type="term" value="C:plasma membrane"/>
    <property type="evidence" value="ECO:0007669"/>
    <property type="project" value="UniProtKB-SubCell"/>
</dbReference>
<evidence type="ECO:0000256" key="7">
    <source>
        <dbReference type="ARBA" id="ARBA00022989"/>
    </source>
</evidence>
<evidence type="ECO:0000256" key="2">
    <source>
        <dbReference type="ARBA" id="ARBA00006742"/>
    </source>
</evidence>